<reference evidence="4" key="1">
    <citation type="submission" date="2019-05" db="EMBL/GenBank/DDBJ databases">
        <title>Complete Genome Sequence and Methylation Pattern of the Halophilic Archaeon Natrinema pallidum BOL6-1.</title>
        <authorList>
            <person name="DasSarma P."/>
            <person name="DasSarma B.P."/>
            <person name="DasSarma S.L."/>
            <person name="Martinez F.L."/>
            <person name="Guzman D."/>
            <person name="Roberts R.J."/>
            <person name="DasSarma S."/>
        </authorList>
    </citation>
    <scope>NUCLEOTIDE SEQUENCE [LARGE SCALE GENOMIC DNA]</scope>
    <source>
        <strain evidence="4">BOL6-1</strain>
    </source>
</reference>
<dbReference type="Gene3D" id="1.10.10.10">
    <property type="entry name" value="Winged helix-like DNA-binding domain superfamily/Winged helix DNA-binding domain"/>
    <property type="match status" value="1"/>
</dbReference>
<dbReference type="InterPro" id="IPR036388">
    <property type="entry name" value="WH-like_DNA-bd_sf"/>
</dbReference>
<feature type="compositionally biased region" description="Basic and acidic residues" evidence="1">
    <location>
        <begin position="13"/>
        <end position="24"/>
    </location>
</feature>
<proteinExistence type="predicted"/>
<gene>
    <name evidence="3" type="ORF">FGF80_13520</name>
</gene>
<evidence type="ECO:0000313" key="4">
    <source>
        <dbReference type="Proteomes" id="UP000307562"/>
    </source>
</evidence>
<dbReference type="InterPro" id="IPR005149">
    <property type="entry name" value="Tscrpt_reg_PadR_N"/>
</dbReference>
<protein>
    <submittedName>
        <fullName evidence="3">PadR family transcriptional regulator</fullName>
    </submittedName>
</protein>
<dbReference type="Proteomes" id="UP000307562">
    <property type="component" value="Chromosome"/>
</dbReference>
<organism evidence="3 4">
    <name type="scientific">Natrinema pallidum</name>
    <dbReference type="NCBI Taxonomy" id="69527"/>
    <lineage>
        <taxon>Archaea</taxon>
        <taxon>Methanobacteriati</taxon>
        <taxon>Methanobacteriota</taxon>
        <taxon>Stenosarchaea group</taxon>
        <taxon>Halobacteria</taxon>
        <taxon>Halobacteriales</taxon>
        <taxon>Natrialbaceae</taxon>
        <taxon>Natrinema</taxon>
    </lineage>
</organism>
<name>A0A4P9TH15_9EURY</name>
<feature type="domain" description="Transcription regulator PadR N-terminal" evidence="2">
    <location>
        <begin position="114"/>
        <end position="168"/>
    </location>
</feature>
<evidence type="ECO:0000256" key="1">
    <source>
        <dbReference type="SAM" id="MobiDB-lite"/>
    </source>
</evidence>
<evidence type="ECO:0000313" key="3">
    <source>
        <dbReference type="EMBL" id="QCW04191.1"/>
    </source>
</evidence>
<dbReference type="AlphaFoldDB" id="A0A4P9TH15"/>
<dbReference type="InterPro" id="IPR036390">
    <property type="entry name" value="WH_DNA-bd_sf"/>
</dbReference>
<dbReference type="SUPFAM" id="SSF46785">
    <property type="entry name" value="Winged helix' DNA-binding domain"/>
    <property type="match status" value="1"/>
</dbReference>
<dbReference type="KEGG" id="npl:FGF80_13520"/>
<accession>A0A4P9TH15</accession>
<feature type="region of interest" description="Disordered" evidence="1">
    <location>
        <begin position="1"/>
        <end position="24"/>
    </location>
</feature>
<sequence length="199" mass="21531">MNCGTLVGRVPHARQEASPPKRSDARCACGARADGYDARSNEPACHSCAFLRADGGPASSSPEGRQQADELAEDYEAESELVADGGTFWGELSGFQRDILETIAGLEAGGIDPYGLAIEEDLEEYYGEIGHSRLYQNLDRLTDDGFIDRGELDGRTNSYTLTPESEALLEESVHRRADACGIEIAATDEGDEVNDEQRP</sequence>
<evidence type="ECO:0000259" key="2">
    <source>
        <dbReference type="Pfam" id="PF03551"/>
    </source>
</evidence>
<dbReference type="Pfam" id="PF03551">
    <property type="entry name" value="PadR"/>
    <property type="match status" value="1"/>
</dbReference>
<dbReference type="EMBL" id="CP040637">
    <property type="protein sequence ID" value="QCW04191.1"/>
    <property type="molecule type" value="Genomic_DNA"/>
</dbReference>
<keyword evidence="4" id="KW-1185">Reference proteome</keyword>